<sequence>MLLIEGTLFISLYYGIVHERIEHELNNLLARGTSHREVLEKNFDQMTISHVALMEAEAETSVVITDEKYEVIQSSNEVTPEKIKLILESSDHKYNSAGEYLETRWRTEEYLATASPIIINQNEVGYVYMFLDTSIIRNMIQGLTKQFVYIGFLTVLVSLISVVFLSRFITKPLLEMKQATEKMAKGNLHQQLDTNRNDELGDLARSIEMLSSNLYTLKKDRNEFLSSISHELRTPLTYLKGYADVSKRKNLTDSERDEYLTIIEEEANHLTELVKDLFDLAKMDENSFLINKKRVNLNLFLNRMVSKVKSLFDEKKVGLQLMINREFHLNLDENRFEQVFINLLDNALKYSESNTNVYINVNKINKQIHISITDEGEGISERELPYIWDRLYRVDKSRSRATGGSGLGLPIVKEIIERHGGQITINSKLGKGTTFNIFLEEGK</sequence>
<evidence type="ECO:0000256" key="11">
    <source>
        <dbReference type="ARBA" id="ARBA00022989"/>
    </source>
</evidence>
<keyword evidence="5" id="KW-0597">Phosphoprotein</keyword>
<evidence type="ECO:0000256" key="10">
    <source>
        <dbReference type="ARBA" id="ARBA00022840"/>
    </source>
</evidence>
<organism evidence="17 18">
    <name type="scientific">Robertmurraya mangrovi</name>
    <dbReference type="NCBI Taxonomy" id="3098077"/>
    <lineage>
        <taxon>Bacteria</taxon>
        <taxon>Bacillati</taxon>
        <taxon>Bacillota</taxon>
        <taxon>Bacilli</taxon>
        <taxon>Bacillales</taxon>
        <taxon>Bacillaceae</taxon>
        <taxon>Robertmurraya</taxon>
    </lineage>
</organism>
<dbReference type="InterPro" id="IPR036097">
    <property type="entry name" value="HisK_dim/P_sf"/>
</dbReference>
<dbReference type="CDD" id="cd00082">
    <property type="entry name" value="HisKA"/>
    <property type="match status" value="1"/>
</dbReference>
<dbReference type="PROSITE" id="PS50885">
    <property type="entry name" value="HAMP"/>
    <property type="match status" value="1"/>
</dbReference>
<dbReference type="Proteomes" id="UP001290455">
    <property type="component" value="Unassembled WGS sequence"/>
</dbReference>
<dbReference type="Pfam" id="PF00512">
    <property type="entry name" value="HisKA"/>
    <property type="match status" value="1"/>
</dbReference>
<dbReference type="InterPro" id="IPR036890">
    <property type="entry name" value="HATPase_C_sf"/>
</dbReference>
<dbReference type="Pfam" id="PF00672">
    <property type="entry name" value="HAMP"/>
    <property type="match status" value="1"/>
</dbReference>
<dbReference type="InterPro" id="IPR003660">
    <property type="entry name" value="HAMP_dom"/>
</dbReference>
<dbReference type="PRINTS" id="PR00344">
    <property type="entry name" value="BCTRLSENSOR"/>
</dbReference>
<evidence type="ECO:0000259" key="15">
    <source>
        <dbReference type="PROSITE" id="PS50109"/>
    </source>
</evidence>
<dbReference type="InterPro" id="IPR005467">
    <property type="entry name" value="His_kinase_dom"/>
</dbReference>
<gene>
    <name evidence="17" type="ORF">SM124_19585</name>
</gene>
<evidence type="ECO:0000313" key="18">
    <source>
        <dbReference type="Proteomes" id="UP001290455"/>
    </source>
</evidence>
<evidence type="ECO:0000256" key="14">
    <source>
        <dbReference type="SAM" id="Phobius"/>
    </source>
</evidence>
<dbReference type="CDD" id="cd00075">
    <property type="entry name" value="HATPase"/>
    <property type="match status" value="1"/>
</dbReference>
<dbReference type="GO" id="GO:0016301">
    <property type="term" value="F:kinase activity"/>
    <property type="evidence" value="ECO:0007669"/>
    <property type="project" value="UniProtKB-KW"/>
</dbReference>
<keyword evidence="10" id="KW-0067">ATP-binding</keyword>
<keyword evidence="8" id="KW-0547">Nucleotide-binding</keyword>
<dbReference type="RefSeq" id="WP_322448218.1">
    <property type="nucleotide sequence ID" value="NZ_JAXOFX010000017.1"/>
</dbReference>
<dbReference type="InterPro" id="IPR004358">
    <property type="entry name" value="Sig_transdc_His_kin-like_C"/>
</dbReference>
<dbReference type="InterPro" id="IPR003594">
    <property type="entry name" value="HATPase_dom"/>
</dbReference>
<dbReference type="EC" id="2.7.13.3" evidence="3"/>
<protein>
    <recommendedName>
        <fullName evidence="3">histidine kinase</fullName>
        <ecNumber evidence="3">2.7.13.3</ecNumber>
    </recommendedName>
</protein>
<keyword evidence="12" id="KW-0902">Two-component regulatory system</keyword>
<dbReference type="InterPro" id="IPR050398">
    <property type="entry name" value="HssS/ArlS-like"/>
</dbReference>
<dbReference type="PANTHER" id="PTHR45528">
    <property type="entry name" value="SENSOR HISTIDINE KINASE CPXA"/>
    <property type="match status" value="1"/>
</dbReference>
<evidence type="ECO:0000256" key="5">
    <source>
        <dbReference type="ARBA" id="ARBA00022553"/>
    </source>
</evidence>
<keyword evidence="11 14" id="KW-1133">Transmembrane helix</keyword>
<dbReference type="SMART" id="SM00387">
    <property type="entry name" value="HATPase_c"/>
    <property type="match status" value="1"/>
</dbReference>
<comment type="catalytic activity">
    <reaction evidence="1">
        <text>ATP + protein L-histidine = ADP + protein N-phospho-L-histidine.</text>
        <dbReference type="EC" id="2.7.13.3"/>
    </reaction>
</comment>
<keyword evidence="4" id="KW-1003">Cell membrane</keyword>
<dbReference type="PROSITE" id="PS50109">
    <property type="entry name" value="HIS_KIN"/>
    <property type="match status" value="1"/>
</dbReference>
<dbReference type="CDD" id="cd06225">
    <property type="entry name" value="HAMP"/>
    <property type="match status" value="1"/>
</dbReference>
<evidence type="ECO:0000256" key="3">
    <source>
        <dbReference type="ARBA" id="ARBA00012438"/>
    </source>
</evidence>
<evidence type="ECO:0000256" key="1">
    <source>
        <dbReference type="ARBA" id="ARBA00000085"/>
    </source>
</evidence>
<dbReference type="SMART" id="SM00388">
    <property type="entry name" value="HisKA"/>
    <property type="match status" value="1"/>
</dbReference>
<evidence type="ECO:0000256" key="7">
    <source>
        <dbReference type="ARBA" id="ARBA00022692"/>
    </source>
</evidence>
<dbReference type="PANTHER" id="PTHR45528:SF1">
    <property type="entry name" value="SENSOR HISTIDINE KINASE CPXA"/>
    <property type="match status" value="1"/>
</dbReference>
<dbReference type="InterPro" id="IPR003661">
    <property type="entry name" value="HisK_dim/P_dom"/>
</dbReference>
<name>A0ABU5J3K9_9BACI</name>
<evidence type="ECO:0000256" key="2">
    <source>
        <dbReference type="ARBA" id="ARBA00004651"/>
    </source>
</evidence>
<dbReference type="Gene3D" id="1.10.287.130">
    <property type="match status" value="1"/>
</dbReference>
<dbReference type="SMART" id="SM00304">
    <property type="entry name" value="HAMP"/>
    <property type="match status" value="1"/>
</dbReference>
<dbReference type="SUPFAM" id="SSF47384">
    <property type="entry name" value="Homodimeric domain of signal transducing histidine kinase"/>
    <property type="match status" value="1"/>
</dbReference>
<dbReference type="EMBL" id="JAXOFX010000017">
    <property type="protein sequence ID" value="MDZ5473926.1"/>
    <property type="molecule type" value="Genomic_DNA"/>
</dbReference>
<comment type="subcellular location">
    <subcellularLocation>
        <location evidence="2">Cell membrane</location>
        <topology evidence="2">Multi-pass membrane protein</topology>
    </subcellularLocation>
</comment>
<evidence type="ECO:0000256" key="8">
    <source>
        <dbReference type="ARBA" id="ARBA00022741"/>
    </source>
</evidence>
<dbReference type="SUPFAM" id="SSF158472">
    <property type="entry name" value="HAMP domain-like"/>
    <property type="match status" value="1"/>
</dbReference>
<evidence type="ECO:0000313" key="17">
    <source>
        <dbReference type="EMBL" id="MDZ5473926.1"/>
    </source>
</evidence>
<evidence type="ECO:0000256" key="6">
    <source>
        <dbReference type="ARBA" id="ARBA00022679"/>
    </source>
</evidence>
<dbReference type="SUPFAM" id="SSF55874">
    <property type="entry name" value="ATPase domain of HSP90 chaperone/DNA topoisomerase II/histidine kinase"/>
    <property type="match status" value="1"/>
</dbReference>
<evidence type="ECO:0000256" key="12">
    <source>
        <dbReference type="ARBA" id="ARBA00023012"/>
    </source>
</evidence>
<proteinExistence type="predicted"/>
<reference evidence="17 18" key="1">
    <citation type="submission" date="2023-11" db="EMBL/GenBank/DDBJ databases">
        <title>Bacillus jintuensis, isolated from a mudflat on the Beibu Gulf coast.</title>
        <authorList>
            <person name="Li M."/>
        </authorList>
    </citation>
    <scope>NUCLEOTIDE SEQUENCE [LARGE SCALE GENOMIC DNA]</scope>
    <source>
        <strain evidence="17 18">31A1R</strain>
    </source>
</reference>
<dbReference type="Gene3D" id="3.30.565.10">
    <property type="entry name" value="Histidine kinase-like ATPase, C-terminal domain"/>
    <property type="match status" value="1"/>
</dbReference>
<feature type="domain" description="HAMP" evidence="16">
    <location>
        <begin position="167"/>
        <end position="219"/>
    </location>
</feature>
<dbReference type="Gene3D" id="6.10.340.10">
    <property type="match status" value="1"/>
</dbReference>
<keyword evidence="6" id="KW-0808">Transferase</keyword>
<comment type="caution">
    <text evidence="17">The sequence shown here is derived from an EMBL/GenBank/DDBJ whole genome shotgun (WGS) entry which is preliminary data.</text>
</comment>
<evidence type="ECO:0000259" key="16">
    <source>
        <dbReference type="PROSITE" id="PS50885"/>
    </source>
</evidence>
<evidence type="ECO:0000256" key="9">
    <source>
        <dbReference type="ARBA" id="ARBA00022777"/>
    </source>
</evidence>
<evidence type="ECO:0000256" key="13">
    <source>
        <dbReference type="ARBA" id="ARBA00023136"/>
    </source>
</evidence>
<dbReference type="Pfam" id="PF02518">
    <property type="entry name" value="HATPase_c"/>
    <property type="match status" value="1"/>
</dbReference>
<keyword evidence="7 14" id="KW-0812">Transmembrane</keyword>
<keyword evidence="13 14" id="KW-0472">Membrane</keyword>
<accession>A0ABU5J3K9</accession>
<keyword evidence="18" id="KW-1185">Reference proteome</keyword>
<feature type="transmembrane region" description="Helical" evidence="14">
    <location>
        <begin position="147"/>
        <end position="169"/>
    </location>
</feature>
<feature type="domain" description="Histidine kinase" evidence="15">
    <location>
        <begin position="227"/>
        <end position="443"/>
    </location>
</feature>
<keyword evidence="9 17" id="KW-0418">Kinase</keyword>
<evidence type="ECO:0000256" key="4">
    <source>
        <dbReference type="ARBA" id="ARBA00022475"/>
    </source>
</evidence>